<keyword evidence="1 3" id="KW-0963">Cytoplasm</keyword>
<dbReference type="InterPro" id="IPR003728">
    <property type="entry name" value="Ribosome_maturation_RimP"/>
</dbReference>
<dbReference type="eggNOG" id="COG0779">
    <property type="taxonomic scope" value="Bacteria"/>
</dbReference>
<dbReference type="HAMAP" id="MF_01077">
    <property type="entry name" value="RimP"/>
    <property type="match status" value="1"/>
</dbReference>
<dbReference type="EMBL" id="CP001634">
    <property type="protein sequence ID" value="ACR80220.1"/>
    <property type="molecule type" value="Genomic_DNA"/>
</dbReference>
<dbReference type="GO" id="GO:0006412">
    <property type="term" value="P:translation"/>
    <property type="evidence" value="ECO:0007669"/>
    <property type="project" value="TreeGrafter"/>
</dbReference>
<dbReference type="Gene3D" id="3.30.300.70">
    <property type="entry name" value="RimP-like superfamily, N-terminal"/>
    <property type="match status" value="1"/>
</dbReference>
<dbReference type="Pfam" id="PF02576">
    <property type="entry name" value="RimP_N"/>
    <property type="match status" value="1"/>
</dbReference>
<dbReference type="Gene3D" id="2.30.30.180">
    <property type="entry name" value="Ribosome maturation factor RimP, C-terminal domain"/>
    <property type="match status" value="1"/>
</dbReference>
<evidence type="ECO:0000259" key="5">
    <source>
        <dbReference type="Pfam" id="PF17384"/>
    </source>
</evidence>
<evidence type="ECO:0000256" key="3">
    <source>
        <dbReference type="HAMAP-Rule" id="MF_01077"/>
    </source>
</evidence>
<comment type="similarity">
    <text evidence="3">Belongs to the RimP family.</text>
</comment>
<dbReference type="SUPFAM" id="SSF75420">
    <property type="entry name" value="YhbC-like, N-terminal domain"/>
    <property type="match status" value="1"/>
</dbReference>
<gene>
    <name evidence="3" type="primary">rimP</name>
    <name evidence="6" type="ordered locus">Kole_1530</name>
</gene>
<name>C5CEP0_KOSOT</name>
<comment type="subcellular location">
    <subcellularLocation>
        <location evidence="3">Cytoplasm</location>
    </subcellularLocation>
</comment>
<keyword evidence="2 3" id="KW-0690">Ribosome biogenesis</keyword>
<protein>
    <recommendedName>
        <fullName evidence="3">Ribosome maturation factor RimP</fullName>
    </recommendedName>
</protein>
<evidence type="ECO:0000313" key="7">
    <source>
        <dbReference type="Proteomes" id="UP000002382"/>
    </source>
</evidence>
<dbReference type="HOGENOM" id="CLU_070525_2_2_0"/>
<dbReference type="OrthoDB" id="9805006at2"/>
<dbReference type="InterPro" id="IPR036847">
    <property type="entry name" value="RimP_C_sf"/>
</dbReference>
<organism evidence="6 7">
    <name type="scientific">Kosmotoga olearia (strain ATCC BAA-1733 / DSM 21960 / TBF 19.5.1)</name>
    <dbReference type="NCBI Taxonomy" id="521045"/>
    <lineage>
        <taxon>Bacteria</taxon>
        <taxon>Thermotogati</taxon>
        <taxon>Thermotogota</taxon>
        <taxon>Thermotogae</taxon>
        <taxon>Kosmotogales</taxon>
        <taxon>Kosmotogaceae</taxon>
        <taxon>Kosmotoga</taxon>
    </lineage>
</organism>
<feature type="domain" description="Ribosome maturation factor RimP N-terminal" evidence="4">
    <location>
        <begin position="25"/>
        <end position="97"/>
    </location>
</feature>
<dbReference type="InterPro" id="IPR028998">
    <property type="entry name" value="RimP_C"/>
</dbReference>
<dbReference type="GO" id="GO:0000028">
    <property type="term" value="P:ribosomal small subunit assembly"/>
    <property type="evidence" value="ECO:0007669"/>
    <property type="project" value="TreeGrafter"/>
</dbReference>
<dbReference type="SUPFAM" id="SSF74942">
    <property type="entry name" value="YhbC-like, C-terminal domain"/>
    <property type="match status" value="1"/>
</dbReference>
<dbReference type="RefSeq" id="WP_015868865.1">
    <property type="nucleotide sequence ID" value="NC_012785.1"/>
</dbReference>
<evidence type="ECO:0000256" key="2">
    <source>
        <dbReference type="ARBA" id="ARBA00022517"/>
    </source>
</evidence>
<dbReference type="PANTHER" id="PTHR33867">
    <property type="entry name" value="RIBOSOME MATURATION FACTOR RIMP"/>
    <property type="match status" value="1"/>
</dbReference>
<dbReference type="KEGG" id="kol:Kole_1530"/>
<accession>C5CEP0</accession>
<dbReference type="PANTHER" id="PTHR33867:SF1">
    <property type="entry name" value="RIBOSOME MATURATION FACTOR RIMP"/>
    <property type="match status" value="1"/>
</dbReference>
<dbReference type="InterPro" id="IPR035956">
    <property type="entry name" value="RimP_N_sf"/>
</dbReference>
<dbReference type="FunFam" id="3.30.300.70:FF:000001">
    <property type="entry name" value="Ribosome maturation factor RimP"/>
    <property type="match status" value="1"/>
</dbReference>
<keyword evidence="7" id="KW-1185">Reference proteome</keyword>
<dbReference type="Pfam" id="PF17384">
    <property type="entry name" value="DUF150_C"/>
    <property type="match status" value="1"/>
</dbReference>
<sequence>MPSIFISMEVVDGMYELTEKLRKLAEEVAEELGYEIYKLTFGKGRRRAVLTVAIDKEDGYISISDCENFSRAFEKKLDETEIISSSYNLVIESPGAERELRKPGDFMRFTGKSVKIVLKEPLENRSVLVGQLINANEDLVTIIEADSNRTFEVEYRMIKKANLRLER</sequence>
<dbReference type="Proteomes" id="UP000002382">
    <property type="component" value="Chromosome"/>
</dbReference>
<dbReference type="CDD" id="cd01734">
    <property type="entry name" value="YlxS_C"/>
    <property type="match status" value="1"/>
</dbReference>
<dbReference type="STRING" id="521045.Kole_1530"/>
<evidence type="ECO:0000259" key="4">
    <source>
        <dbReference type="Pfam" id="PF02576"/>
    </source>
</evidence>
<feature type="domain" description="Ribosome maturation factor RimP C-terminal" evidence="5">
    <location>
        <begin position="100"/>
        <end position="166"/>
    </location>
</feature>
<evidence type="ECO:0000256" key="1">
    <source>
        <dbReference type="ARBA" id="ARBA00022490"/>
    </source>
</evidence>
<proteinExistence type="inferred from homology"/>
<evidence type="ECO:0000313" key="6">
    <source>
        <dbReference type="EMBL" id="ACR80220.1"/>
    </source>
</evidence>
<comment type="function">
    <text evidence="3">Required for maturation of 30S ribosomal subunits.</text>
</comment>
<reference evidence="6 7" key="1">
    <citation type="submission" date="2009-06" db="EMBL/GenBank/DDBJ databases">
        <title>Complete sequence of Thermotogales bacterium TBF 19.5.1.</title>
        <authorList>
            <consortium name="US DOE Joint Genome Institute"/>
            <person name="Lucas S."/>
            <person name="Copeland A."/>
            <person name="Lapidus A."/>
            <person name="Glavina del Rio T."/>
            <person name="Tice H."/>
            <person name="Bruce D."/>
            <person name="Goodwin L."/>
            <person name="Pitluck S."/>
            <person name="Chertkov O."/>
            <person name="Brettin T."/>
            <person name="Detter J.C."/>
            <person name="Han C."/>
            <person name="Schmutz J."/>
            <person name="Larimer F."/>
            <person name="Land M."/>
            <person name="Hauser L."/>
            <person name="Kyrpides N."/>
            <person name="Ovchinnikova G."/>
            <person name="Noll K."/>
        </authorList>
    </citation>
    <scope>NUCLEOTIDE SEQUENCE [LARGE SCALE GENOMIC DNA]</scope>
    <source>
        <strain evidence="7">ATCC BAA-1733 / DSM 21960 / TBF 19.5.1</strain>
    </source>
</reference>
<dbReference type="GO" id="GO:0005829">
    <property type="term" value="C:cytosol"/>
    <property type="evidence" value="ECO:0007669"/>
    <property type="project" value="TreeGrafter"/>
</dbReference>
<dbReference type="AlphaFoldDB" id="C5CEP0"/>
<dbReference type="InterPro" id="IPR028989">
    <property type="entry name" value="RimP_N"/>
</dbReference>
<reference evidence="6 7" key="2">
    <citation type="journal article" date="2011" name="J. Bacteriol.">
        <title>Genome Sequence of Kosmotoga olearia Strain TBF 19.5.1, a Thermophilic Bacterium with a Wide Growth Temperature Range, Isolated from the Troll B Oil Platform in the North Sea.</title>
        <authorList>
            <person name="Swithers K.S."/>
            <person name="Dipippo J.L."/>
            <person name="Bruce D.C."/>
            <person name="Detter C."/>
            <person name="Tapia R."/>
            <person name="Han S."/>
            <person name="Goodwin L.A."/>
            <person name="Han J."/>
            <person name="Woyke T."/>
            <person name="Pitluck S."/>
            <person name="Pennacchio L."/>
            <person name="Nolan M."/>
            <person name="Mikhailova N."/>
            <person name="Land M.L."/>
            <person name="Nesbo C.L."/>
            <person name="Gogarten J.P."/>
            <person name="Noll K.M."/>
        </authorList>
    </citation>
    <scope>NUCLEOTIDE SEQUENCE [LARGE SCALE GENOMIC DNA]</scope>
    <source>
        <strain evidence="7">ATCC BAA-1733 / DSM 21960 / TBF 19.5.1</strain>
    </source>
</reference>